<dbReference type="InterPro" id="IPR024185">
    <property type="entry name" value="FTHF_cligase-like_sf"/>
</dbReference>
<evidence type="ECO:0000313" key="3">
    <source>
        <dbReference type="Proteomes" id="UP000178104"/>
    </source>
</evidence>
<dbReference type="SUPFAM" id="SSF100950">
    <property type="entry name" value="NagB/RpiA/CoA transferase-like"/>
    <property type="match status" value="1"/>
</dbReference>
<dbReference type="Gene3D" id="3.40.50.10420">
    <property type="entry name" value="NagB/RpiA/CoA transferase-like"/>
    <property type="match status" value="1"/>
</dbReference>
<dbReference type="InterPro" id="IPR003741">
    <property type="entry name" value="LUD_dom"/>
</dbReference>
<dbReference type="PANTHER" id="PTHR36179">
    <property type="entry name" value="LUD_DOM DOMAIN-CONTAINING PROTEIN"/>
    <property type="match status" value="1"/>
</dbReference>
<proteinExistence type="predicted"/>
<protein>
    <recommendedName>
        <fullName evidence="1">LUD domain-containing protein</fullName>
    </recommendedName>
</protein>
<reference evidence="2 3" key="1">
    <citation type="journal article" date="2016" name="Nat. Commun.">
        <title>Thousands of microbial genomes shed light on interconnected biogeochemical processes in an aquifer system.</title>
        <authorList>
            <person name="Anantharaman K."/>
            <person name="Brown C.T."/>
            <person name="Hug L.A."/>
            <person name="Sharon I."/>
            <person name="Castelle C.J."/>
            <person name="Probst A.J."/>
            <person name="Thomas B.C."/>
            <person name="Singh A."/>
            <person name="Wilkins M.J."/>
            <person name="Karaoz U."/>
            <person name="Brodie E.L."/>
            <person name="Williams K.H."/>
            <person name="Hubbard S.S."/>
            <person name="Banfield J.F."/>
        </authorList>
    </citation>
    <scope>NUCLEOTIDE SEQUENCE [LARGE SCALE GENOMIC DNA]</scope>
</reference>
<comment type="caution">
    <text evidence="2">The sequence shown here is derived from an EMBL/GenBank/DDBJ whole genome shotgun (WGS) entry which is preliminary data.</text>
</comment>
<sequence>MKYDQLATKEVVDKTIKALSARNTEAFMVESGSEALAKIKELIPKGASVMNGASVTLEQLGFVDFLKEGKHGWNNLHEGIIAEKDPVKQAQLRKLAVLSDYYLGSVHALAQTGEFIIASNTGSQLPHIVFTSPNLIFVVSTKKIVPTLPDAMNRLYDYVIPLEDKHMKEKYGVGTAPNKIVTFNGEHQMMGRKIRMILVNEDLGF</sequence>
<evidence type="ECO:0000313" key="2">
    <source>
        <dbReference type="EMBL" id="OGI95019.1"/>
    </source>
</evidence>
<feature type="domain" description="LUD" evidence="1">
    <location>
        <begin position="13"/>
        <end position="165"/>
    </location>
</feature>
<dbReference type="Proteomes" id="UP000178104">
    <property type="component" value="Unassembled WGS sequence"/>
</dbReference>
<dbReference type="AlphaFoldDB" id="A0A1F6XLH2"/>
<organism evidence="2 3">
    <name type="scientific">Candidatus Nomurabacteria bacterium RIFCSPLOWO2_01_FULL_42_17</name>
    <dbReference type="NCBI Taxonomy" id="1801780"/>
    <lineage>
        <taxon>Bacteria</taxon>
        <taxon>Candidatus Nomuraibacteriota</taxon>
    </lineage>
</organism>
<dbReference type="EMBL" id="MFVE01000008">
    <property type="protein sequence ID" value="OGI95019.1"/>
    <property type="molecule type" value="Genomic_DNA"/>
</dbReference>
<dbReference type="PANTHER" id="PTHR36179:SF2">
    <property type="entry name" value="LUD DOMAIN-CONTAINING PROTEIN"/>
    <property type="match status" value="1"/>
</dbReference>
<accession>A0A1F6XLH2</accession>
<dbReference type="STRING" id="1801780.A2917_01400"/>
<dbReference type="Pfam" id="PF02589">
    <property type="entry name" value="LUD_dom"/>
    <property type="match status" value="1"/>
</dbReference>
<name>A0A1F6XLH2_9BACT</name>
<evidence type="ECO:0000259" key="1">
    <source>
        <dbReference type="Pfam" id="PF02589"/>
    </source>
</evidence>
<dbReference type="InterPro" id="IPR037171">
    <property type="entry name" value="NagB/RpiA_transferase-like"/>
</dbReference>
<gene>
    <name evidence="2" type="ORF">A2917_01400</name>
</gene>